<name>A0A9D2C1W5_9FIRM</name>
<gene>
    <name evidence="2" type="ORF">H9838_08405</name>
</gene>
<sequence>MIQELNGRTVESRRPEDLSFLADYGEVFAVFDQNDSGNVSFGVRNGEERYFLKVAGLATAQGAVSPQEAVENLRRAETVYRDLAHPHLVRLRETGAKGDLFWLVFSWQEGECLYDHWNFDRYQREGLPSPRERFRALPAGEKLAALAPVIDFLAQAGERGYAAVDFYDGSLLYDFSQKRMTVCDVDCFRKLPFSNPVGERYWGSTRLKAPEEYRLGAPIGRETAVFTLGALLFHLFGWYLPQELETMRENRAFFPCPRERWQLGEQTYQVAKQAASPAPGDRFPGVRRMEAAWKEALARETGEEETI</sequence>
<dbReference type="InterPro" id="IPR011009">
    <property type="entry name" value="Kinase-like_dom_sf"/>
</dbReference>
<evidence type="ECO:0000313" key="3">
    <source>
        <dbReference type="Proteomes" id="UP000823915"/>
    </source>
</evidence>
<dbReference type="AlphaFoldDB" id="A0A9D2C1W5"/>
<evidence type="ECO:0000313" key="2">
    <source>
        <dbReference type="EMBL" id="HIY27175.1"/>
    </source>
</evidence>
<evidence type="ECO:0000259" key="1">
    <source>
        <dbReference type="PROSITE" id="PS50011"/>
    </source>
</evidence>
<proteinExistence type="predicted"/>
<feature type="domain" description="Protein kinase" evidence="1">
    <location>
        <begin position="25"/>
        <end position="297"/>
    </location>
</feature>
<reference evidence="2" key="2">
    <citation type="submission" date="2021-04" db="EMBL/GenBank/DDBJ databases">
        <authorList>
            <person name="Gilroy R."/>
        </authorList>
    </citation>
    <scope>NUCLEOTIDE SEQUENCE</scope>
    <source>
        <strain evidence="2">1282</strain>
    </source>
</reference>
<protein>
    <recommendedName>
        <fullName evidence="1">Protein kinase domain-containing protein</fullName>
    </recommendedName>
</protein>
<reference evidence="2" key="1">
    <citation type="journal article" date="2021" name="PeerJ">
        <title>Extensive microbial diversity within the chicken gut microbiome revealed by metagenomics and culture.</title>
        <authorList>
            <person name="Gilroy R."/>
            <person name="Ravi A."/>
            <person name="Getino M."/>
            <person name="Pursley I."/>
            <person name="Horton D.L."/>
            <person name="Alikhan N.F."/>
            <person name="Baker D."/>
            <person name="Gharbi K."/>
            <person name="Hall N."/>
            <person name="Watson M."/>
            <person name="Adriaenssens E.M."/>
            <person name="Foster-Nyarko E."/>
            <person name="Jarju S."/>
            <person name="Secka A."/>
            <person name="Antonio M."/>
            <person name="Oren A."/>
            <person name="Chaudhuri R.R."/>
            <person name="La Ragione R."/>
            <person name="Hildebrand F."/>
            <person name="Pallen M.J."/>
        </authorList>
    </citation>
    <scope>NUCLEOTIDE SEQUENCE</scope>
    <source>
        <strain evidence="2">1282</strain>
    </source>
</reference>
<comment type="caution">
    <text evidence="2">The sequence shown here is derived from an EMBL/GenBank/DDBJ whole genome shotgun (WGS) entry which is preliminary data.</text>
</comment>
<dbReference type="PROSITE" id="PS50011">
    <property type="entry name" value="PROTEIN_KINASE_DOM"/>
    <property type="match status" value="1"/>
</dbReference>
<dbReference type="InterPro" id="IPR000719">
    <property type="entry name" value="Prot_kinase_dom"/>
</dbReference>
<accession>A0A9D2C1W5</accession>
<dbReference type="GO" id="GO:0005524">
    <property type="term" value="F:ATP binding"/>
    <property type="evidence" value="ECO:0007669"/>
    <property type="project" value="InterPro"/>
</dbReference>
<dbReference type="Gene3D" id="1.10.510.10">
    <property type="entry name" value="Transferase(Phosphotransferase) domain 1"/>
    <property type="match status" value="1"/>
</dbReference>
<organism evidence="2 3">
    <name type="scientific">Candidatus Acutalibacter pullistercoris</name>
    <dbReference type="NCBI Taxonomy" id="2838418"/>
    <lineage>
        <taxon>Bacteria</taxon>
        <taxon>Bacillati</taxon>
        <taxon>Bacillota</taxon>
        <taxon>Clostridia</taxon>
        <taxon>Eubacteriales</taxon>
        <taxon>Acutalibacteraceae</taxon>
        <taxon>Acutalibacter</taxon>
    </lineage>
</organism>
<dbReference type="Proteomes" id="UP000823915">
    <property type="component" value="Unassembled WGS sequence"/>
</dbReference>
<dbReference type="SUPFAM" id="SSF56112">
    <property type="entry name" value="Protein kinase-like (PK-like)"/>
    <property type="match status" value="1"/>
</dbReference>
<dbReference type="GO" id="GO:0004672">
    <property type="term" value="F:protein kinase activity"/>
    <property type="evidence" value="ECO:0007669"/>
    <property type="project" value="InterPro"/>
</dbReference>
<dbReference type="EMBL" id="DXDU01000133">
    <property type="protein sequence ID" value="HIY27175.1"/>
    <property type="molecule type" value="Genomic_DNA"/>
</dbReference>